<keyword evidence="3" id="KW-1185">Reference proteome</keyword>
<comment type="caution">
    <text evidence="2">The sequence shown here is derived from an EMBL/GenBank/DDBJ whole genome shotgun (WGS) entry which is preliminary data.</text>
</comment>
<dbReference type="PANTHER" id="PTHR33608:SF6">
    <property type="entry name" value="BLL2464 PROTEIN"/>
    <property type="match status" value="1"/>
</dbReference>
<sequence length="319" mass="34554">MTDERPPHKPGPGPVPPAVLRSLDLAVMKRIESLIPGEHLTPQTGQGTELAMIRPYHPGDDVRHLDWNATARLQEPYVRVHVGERALTSWLVLDVSASMQFGTADRRKADVAEGVALAIGHVATRRGNRLGVMGVGAGDTRIIRPRQGRYGLLGLLAELRRDGGAPDGATLGQALKGAAAIGRQRGLVVIVSDFRGDRDWAAPLQELRARHGVLCVEIVDPREQELVPAGDLWLVDPETGRQVHVDTRRRKIRQRFAAAAAAERDEVRTAIRRAGADHLVLSTAGDWLRVLAGHLRRSEAALKAGNPGRTAAVNRAAGR</sequence>
<accession>A0ABT4RKF4</accession>
<protein>
    <submittedName>
        <fullName evidence="2">DUF58 domain-containing protein</fullName>
    </submittedName>
</protein>
<name>A0ABT4RKF4_9ACTN</name>
<dbReference type="Proteomes" id="UP001147700">
    <property type="component" value="Unassembled WGS sequence"/>
</dbReference>
<evidence type="ECO:0000259" key="1">
    <source>
        <dbReference type="Pfam" id="PF01882"/>
    </source>
</evidence>
<evidence type="ECO:0000313" key="2">
    <source>
        <dbReference type="EMBL" id="MDA0139034.1"/>
    </source>
</evidence>
<feature type="domain" description="DUF58" evidence="1">
    <location>
        <begin position="53"/>
        <end position="265"/>
    </location>
</feature>
<dbReference type="EMBL" id="JAPCID010000021">
    <property type="protein sequence ID" value="MDA0139034.1"/>
    <property type="molecule type" value="Genomic_DNA"/>
</dbReference>
<organism evidence="2 3">
    <name type="scientific">Solirubrobacter deserti</name>
    <dbReference type="NCBI Taxonomy" id="2282478"/>
    <lineage>
        <taxon>Bacteria</taxon>
        <taxon>Bacillati</taxon>
        <taxon>Actinomycetota</taxon>
        <taxon>Thermoleophilia</taxon>
        <taxon>Solirubrobacterales</taxon>
        <taxon>Solirubrobacteraceae</taxon>
        <taxon>Solirubrobacter</taxon>
    </lineage>
</organism>
<dbReference type="InterPro" id="IPR002881">
    <property type="entry name" value="DUF58"/>
</dbReference>
<dbReference type="SUPFAM" id="SSF53300">
    <property type="entry name" value="vWA-like"/>
    <property type="match status" value="1"/>
</dbReference>
<gene>
    <name evidence="2" type="ORF">OJ962_16155</name>
</gene>
<dbReference type="PANTHER" id="PTHR33608">
    <property type="entry name" value="BLL2464 PROTEIN"/>
    <property type="match status" value="1"/>
</dbReference>
<evidence type="ECO:0000313" key="3">
    <source>
        <dbReference type="Proteomes" id="UP001147700"/>
    </source>
</evidence>
<proteinExistence type="predicted"/>
<dbReference type="Pfam" id="PF01882">
    <property type="entry name" value="DUF58"/>
    <property type="match status" value="1"/>
</dbReference>
<dbReference type="InterPro" id="IPR036465">
    <property type="entry name" value="vWFA_dom_sf"/>
</dbReference>
<reference evidence="2" key="1">
    <citation type="submission" date="2022-10" db="EMBL/GenBank/DDBJ databases">
        <title>The WGS of Solirubrobacter sp. CPCC 204708.</title>
        <authorList>
            <person name="Jiang Z."/>
        </authorList>
    </citation>
    <scope>NUCLEOTIDE SEQUENCE</scope>
    <source>
        <strain evidence="2">CPCC 204708</strain>
    </source>
</reference>